<dbReference type="AlphaFoldDB" id="A0A845U385"/>
<proteinExistence type="predicted"/>
<dbReference type="PANTHER" id="PTHR11669">
    <property type="entry name" value="REPLICATION FACTOR C / DNA POLYMERASE III GAMMA-TAU SUBUNIT"/>
    <property type="match status" value="1"/>
</dbReference>
<evidence type="ECO:0000256" key="4">
    <source>
        <dbReference type="ARBA" id="ARBA00022695"/>
    </source>
</evidence>
<comment type="caution">
    <text evidence="9">The sequence shown here is derived from an EMBL/GenBank/DDBJ whole genome shotgun (WGS) entry which is preliminary data.</text>
</comment>
<dbReference type="EMBL" id="WNJL01000014">
    <property type="protein sequence ID" value="NDU41716.1"/>
    <property type="molecule type" value="Genomic_DNA"/>
</dbReference>
<dbReference type="Gene3D" id="3.40.50.300">
    <property type="entry name" value="P-loop containing nucleotide triphosphate hydrolases"/>
    <property type="match status" value="1"/>
</dbReference>
<dbReference type="InterPro" id="IPR015199">
    <property type="entry name" value="DNA_pol_III_delta_C"/>
</dbReference>
<comment type="catalytic activity">
    <reaction evidence="7">
        <text>DNA(n) + a 2'-deoxyribonucleoside 5'-triphosphate = DNA(n+1) + diphosphate</text>
        <dbReference type="Rhea" id="RHEA:22508"/>
        <dbReference type="Rhea" id="RHEA-COMP:17339"/>
        <dbReference type="Rhea" id="RHEA-COMP:17340"/>
        <dbReference type="ChEBI" id="CHEBI:33019"/>
        <dbReference type="ChEBI" id="CHEBI:61560"/>
        <dbReference type="ChEBI" id="CHEBI:173112"/>
        <dbReference type="EC" id="2.7.7.7"/>
    </reaction>
</comment>
<evidence type="ECO:0000256" key="2">
    <source>
        <dbReference type="ARBA" id="ARBA00014363"/>
    </source>
</evidence>
<dbReference type="GO" id="GO:0003677">
    <property type="term" value="F:DNA binding"/>
    <property type="evidence" value="ECO:0007669"/>
    <property type="project" value="InterPro"/>
</dbReference>
<dbReference type="SUPFAM" id="SSF52540">
    <property type="entry name" value="P-loop containing nucleoside triphosphate hydrolases"/>
    <property type="match status" value="1"/>
</dbReference>
<evidence type="ECO:0000256" key="1">
    <source>
        <dbReference type="ARBA" id="ARBA00012417"/>
    </source>
</evidence>
<dbReference type="InterPro" id="IPR050238">
    <property type="entry name" value="DNA_Rep/Repair_Clamp_Loader"/>
</dbReference>
<dbReference type="GO" id="GO:0003887">
    <property type="term" value="F:DNA-directed DNA polymerase activity"/>
    <property type="evidence" value="ECO:0007669"/>
    <property type="project" value="UniProtKB-KW"/>
</dbReference>
<protein>
    <recommendedName>
        <fullName evidence="2">DNA polymerase III subunit delta'</fullName>
        <ecNumber evidence="1">2.7.7.7</ecNumber>
    </recommendedName>
</protein>
<sequence length="333" mass="37185">MSLLRPSRSEWQSMRMLLQAGLPQAMLAVGESGTLVSLWCDYLQAAALCFAPSVEGLSCGDCRSCRLLREGNHPDVLVLSAESGKRISIEQIRNANEFMAFTPQVSRRRWLRLEPAESMTTAAANAILKTLEEPAACAHLLCVSQNPSQLLATVRSRLQVLPLPRCQPGACLALLKERGVPHAEALFLSRNFGGRPLRAWQLWESGWLTRRQHWMDAVLALPQAGSIAALRLADAWGKEAELLLLREMMLGLLADLLRVRAGLLDTVANFDYLHVLQVLAPSADAQRIWETVDAWIHFSGYLTQNRNTGLLLETLLLNWMNLWSKEKRRGSTK</sequence>
<keyword evidence="5" id="KW-0235">DNA replication</keyword>
<keyword evidence="6" id="KW-0239">DNA-directed DNA polymerase</keyword>
<evidence type="ECO:0000256" key="6">
    <source>
        <dbReference type="ARBA" id="ARBA00022932"/>
    </source>
</evidence>
<organism evidence="9">
    <name type="scientific">Acidithiobacillus ferrianus</name>
    <dbReference type="NCBI Taxonomy" id="2678518"/>
    <lineage>
        <taxon>Bacteria</taxon>
        <taxon>Pseudomonadati</taxon>
        <taxon>Pseudomonadota</taxon>
        <taxon>Acidithiobacillia</taxon>
        <taxon>Acidithiobacillales</taxon>
        <taxon>Acidithiobacillaceae</taxon>
        <taxon>Acidithiobacillus</taxon>
    </lineage>
</organism>
<accession>A0A845U385</accession>
<keyword evidence="4" id="KW-0548">Nucleotidyltransferase</keyword>
<dbReference type="EC" id="2.7.7.7" evidence="1"/>
<dbReference type="Pfam" id="PF09115">
    <property type="entry name" value="DNApol3-delta_C"/>
    <property type="match status" value="1"/>
</dbReference>
<dbReference type="GO" id="GO:0006261">
    <property type="term" value="P:DNA-templated DNA replication"/>
    <property type="evidence" value="ECO:0007669"/>
    <property type="project" value="TreeGrafter"/>
</dbReference>
<dbReference type="Pfam" id="PF13177">
    <property type="entry name" value="DNA_pol3_delta2"/>
    <property type="match status" value="1"/>
</dbReference>
<evidence type="ECO:0000256" key="3">
    <source>
        <dbReference type="ARBA" id="ARBA00022679"/>
    </source>
</evidence>
<feature type="domain" description="DNA polymerase III delta subunit C-terminal" evidence="8">
    <location>
        <begin position="207"/>
        <end position="319"/>
    </location>
</feature>
<dbReference type="PANTHER" id="PTHR11669:SF8">
    <property type="entry name" value="DNA POLYMERASE III SUBUNIT DELTA"/>
    <property type="match status" value="1"/>
</dbReference>
<dbReference type="Gene3D" id="1.20.272.10">
    <property type="match status" value="1"/>
</dbReference>
<evidence type="ECO:0000256" key="7">
    <source>
        <dbReference type="ARBA" id="ARBA00049244"/>
    </source>
</evidence>
<dbReference type="GO" id="GO:0009360">
    <property type="term" value="C:DNA polymerase III complex"/>
    <property type="evidence" value="ECO:0007669"/>
    <property type="project" value="InterPro"/>
</dbReference>
<evidence type="ECO:0000259" key="8">
    <source>
        <dbReference type="Pfam" id="PF09115"/>
    </source>
</evidence>
<keyword evidence="3" id="KW-0808">Transferase</keyword>
<dbReference type="InterPro" id="IPR027417">
    <property type="entry name" value="P-loop_NTPase"/>
</dbReference>
<name>A0A845U385_9PROT</name>
<evidence type="ECO:0000313" key="9">
    <source>
        <dbReference type="EMBL" id="NDU41716.1"/>
    </source>
</evidence>
<gene>
    <name evidence="9" type="ORF">GL267_03355</name>
</gene>
<evidence type="ECO:0000256" key="5">
    <source>
        <dbReference type="ARBA" id="ARBA00022705"/>
    </source>
</evidence>
<reference evidence="9" key="1">
    <citation type="submission" date="2019-11" db="EMBL/GenBank/DDBJ databases">
        <title>Acidithiobacillus ferrianus sp. nov.: a facultatively anaerobic and extremely acidophilic chemolithoautotroph.</title>
        <authorList>
            <person name="Norris P.R."/>
            <person name="Falagan C."/>
            <person name="Moya-Beltran A."/>
            <person name="Castro M."/>
            <person name="Quatrini R."/>
            <person name="Johnson D.B."/>
        </authorList>
    </citation>
    <scope>NUCLEOTIDE SEQUENCE [LARGE SCALE GENOMIC DNA]</scope>
    <source>
        <strain evidence="9">MG</strain>
    </source>
</reference>